<reference evidence="2" key="1">
    <citation type="journal article" date="2019" name="MBio">
        <title>Virus Genomes from Deep Sea Sediments Expand the Ocean Megavirome and Support Independent Origins of Viral Gigantism.</title>
        <authorList>
            <person name="Backstrom D."/>
            <person name="Yutin N."/>
            <person name="Jorgensen S.L."/>
            <person name="Dharamshi J."/>
            <person name="Homa F."/>
            <person name="Zaremba-Niedwiedzka K."/>
            <person name="Spang A."/>
            <person name="Wolf Y.I."/>
            <person name="Koonin E.V."/>
            <person name="Ettema T.J."/>
        </authorList>
    </citation>
    <scope>NUCLEOTIDE SEQUENCE</scope>
</reference>
<accession>A0A481YTC5</accession>
<sequence length="126" mass="14405">MYQTSEEDSDIGGEGTLTSEKDDVDIISQMERKLGDLIEKYPSITKDEYTQFMTAMHVKQVNPDIPKLAKASGLSEDKTANILMSLEYLSKKFPDVERDIKGQKSRSRTSDTNERPPIKKKFRKKD</sequence>
<evidence type="ECO:0000313" key="2">
    <source>
        <dbReference type="EMBL" id="QBK86161.1"/>
    </source>
</evidence>
<evidence type="ECO:0000256" key="1">
    <source>
        <dbReference type="SAM" id="MobiDB-lite"/>
    </source>
</evidence>
<feature type="region of interest" description="Disordered" evidence="1">
    <location>
        <begin position="97"/>
        <end position="126"/>
    </location>
</feature>
<dbReference type="EMBL" id="MK500332">
    <property type="protein sequence ID" value="QBK86161.1"/>
    <property type="molecule type" value="Genomic_DNA"/>
</dbReference>
<name>A0A481YTC5_9VIRU</name>
<organism evidence="2">
    <name type="scientific">Marseillevirus LCMAC101</name>
    <dbReference type="NCBI Taxonomy" id="2506602"/>
    <lineage>
        <taxon>Viruses</taxon>
        <taxon>Varidnaviria</taxon>
        <taxon>Bamfordvirae</taxon>
        <taxon>Nucleocytoviricota</taxon>
        <taxon>Megaviricetes</taxon>
        <taxon>Pimascovirales</taxon>
        <taxon>Pimascovirales incertae sedis</taxon>
        <taxon>Marseilleviridae</taxon>
    </lineage>
</organism>
<protein>
    <submittedName>
        <fullName evidence="2">Uncharacterized protein</fullName>
    </submittedName>
</protein>
<proteinExistence type="predicted"/>
<feature type="region of interest" description="Disordered" evidence="1">
    <location>
        <begin position="1"/>
        <end position="23"/>
    </location>
</feature>
<feature type="compositionally biased region" description="Acidic residues" evidence="1">
    <location>
        <begin position="1"/>
        <end position="11"/>
    </location>
</feature>
<gene>
    <name evidence="2" type="ORF">LCMAC101_07560</name>
</gene>
<feature type="compositionally biased region" description="Basic and acidic residues" evidence="1">
    <location>
        <begin position="97"/>
        <end position="117"/>
    </location>
</feature>